<dbReference type="InterPro" id="IPR051017">
    <property type="entry name" value="Aldolase-II_Adducin_sf"/>
</dbReference>
<gene>
    <name evidence="3" type="ORF">WH297_14360</name>
</gene>
<dbReference type="PANTHER" id="PTHR10672:SF21">
    <property type="entry name" value="CLASS II ALDOLASE_ADDUCIN N-TERMINAL DOMAIN-CONTAINING PROTEIN"/>
    <property type="match status" value="1"/>
</dbReference>
<dbReference type="SUPFAM" id="SSF53639">
    <property type="entry name" value="AraD/HMP-PK domain-like"/>
    <property type="match status" value="1"/>
</dbReference>
<accession>A0ABU8PH36</accession>
<name>A0ABU8PH36_9HYPH</name>
<sequence length="254" mass="28812">MTLHSNIGNEWQKKDEATLRIELAAAFRLAALNDWHESVSNHFSLALSDDGRRFLMNPRWRHFSRVKSSDLLVLNVDDEQTMARSDAPDPSAWTIHGCIHAARPDARCILHVHSTYATALAALADPQIKPIDQNTARFFNRIAIDIEFGGIADDLEEGKRLVQALGNKRSMIMGNHGILVTAATVAEAYDELYFLERSCKTLILAYSTNQPLNIMPDELAEKTALEWEDYREMPFAHFSEMCRLLDERDPSYAH</sequence>
<dbReference type="InterPro" id="IPR001303">
    <property type="entry name" value="Aldolase_II/adducin_N"/>
</dbReference>
<dbReference type="NCBIfam" id="NF005689">
    <property type="entry name" value="PRK07490.1"/>
    <property type="match status" value="1"/>
</dbReference>
<dbReference type="PANTHER" id="PTHR10672">
    <property type="entry name" value="ADDUCIN"/>
    <property type="match status" value="1"/>
</dbReference>
<keyword evidence="4" id="KW-1185">Reference proteome</keyword>
<evidence type="ECO:0000256" key="1">
    <source>
        <dbReference type="ARBA" id="ARBA00037961"/>
    </source>
</evidence>
<dbReference type="Pfam" id="PF00596">
    <property type="entry name" value="Aldolase_II"/>
    <property type="match status" value="1"/>
</dbReference>
<evidence type="ECO:0000313" key="3">
    <source>
        <dbReference type="EMBL" id="MEJ5020905.1"/>
    </source>
</evidence>
<comment type="caution">
    <text evidence="3">The sequence shown here is derived from an EMBL/GenBank/DDBJ whole genome shotgun (WGS) entry which is preliminary data.</text>
</comment>
<dbReference type="Gene3D" id="3.40.225.10">
    <property type="entry name" value="Class II aldolase/adducin N-terminal domain"/>
    <property type="match status" value="1"/>
</dbReference>
<dbReference type="SMART" id="SM01007">
    <property type="entry name" value="Aldolase_II"/>
    <property type="match status" value="1"/>
</dbReference>
<dbReference type="Proteomes" id="UP001375812">
    <property type="component" value="Unassembled WGS sequence"/>
</dbReference>
<organism evidence="3 4">
    <name type="scientific">Ochrobactrum vermis</name>
    <dbReference type="NCBI Taxonomy" id="1827297"/>
    <lineage>
        <taxon>Bacteria</taxon>
        <taxon>Pseudomonadati</taxon>
        <taxon>Pseudomonadota</taxon>
        <taxon>Alphaproteobacteria</taxon>
        <taxon>Hyphomicrobiales</taxon>
        <taxon>Brucellaceae</taxon>
        <taxon>Brucella/Ochrobactrum group</taxon>
        <taxon>Ochrobactrum</taxon>
    </lineage>
</organism>
<comment type="similarity">
    <text evidence="1">Belongs to the aldolase class II family.</text>
</comment>
<reference evidence="3 4" key="1">
    <citation type="submission" date="2023-12" db="EMBL/GenBank/DDBJ databases">
        <title>Gut-associated functions are favored during microbiome assembly across C. elegans life.</title>
        <authorList>
            <person name="Zimmermann J."/>
        </authorList>
    </citation>
    <scope>NUCLEOTIDE SEQUENCE [LARGE SCALE GENOMIC DNA]</scope>
    <source>
        <strain evidence="3 4">MYb71</strain>
    </source>
</reference>
<proteinExistence type="inferred from homology"/>
<protein>
    <submittedName>
        <fullName evidence="3">Class II aldolase/adducin family protein</fullName>
    </submittedName>
</protein>
<dbReference type="EMBL" id="JBBGZH010000002">
    <property type="protein sequence ID" value="MEJ5020905.1"/>
    <property type="molecule type" value="Genomic_DNA"/>
</dbReference>
<feature type="domain" description="Class II aldolase/adducin N-terminal" evidence="2">
    <location>
        <begin position="21"/>
        <end position="203"/>
    </location>
</feature>
<evidence type="ECO:0000313" key="4">
    <source>
        <dbReference type="Proteomes" id="UP001375812"/>
    </source>
</evidence>
<dbReference type="RefSeq" id="WP_105543405.1">
    <property type="nucleotide sequence ID" value="NZ_JBBGZH010000002.1"/>
</dbReference>
<dbReference type="InterPro" id="IPR036409">
    <property type="entry name" value="Aldolase_II/adducin_N_sf"/>
</dbReference>
<evidence type="ECO:0000259" key="2">
    <source>
        <dbReference type="SMART" id="SM01007"/>
    </source>
</evidence>